<comment type="caution">
    <text evidence="8">The sequence shown here is derived from an EMBL/GenBank/DDBJ whole genome shotgun (WGS) entry which is preliminary data.</text>
</comment>
<keyword evidence="4" id="KW-0315">Glutamine amidotransferase</keyword>
<dbReference type="InterPro" id="IPR001962">
    <property type="entry name" value="Asn_synthase"/>
</dbReference>
<evidence type="ECO:0000256" key="5">
    <source>
        <dbReference type="PIRNR" id="PIRNR001589"/>
    </source>
</evidence>
<dbReference type="InterPro" id="IPR033738">
    <property type="entry name" value="AsnB_N"/>
</dbReference>
<dbReference type="PROSITE" id="PS51278">
    <property type="entry name" value="GATASE_TYPE_2"/>
    <property type="match status" value="1"/>
</dbReference>
<gene>
    <name evidence="8" type="ORF">Aory04_000167300</name>
</gene>
<dbReference type="GO" id="GO:0006529">
    <property type="term" value="P:asparagine biosynthetic process"/>
    <property type="evidence" value="ECO:0007669"/>
    <property type="project" value="InterPro"/>
</dbReference>
<comment type="similarity">
    <text evidence="1">Belongs to the asparagine synthetase family.</text>
</comment>
<evidence type="ECO:0000256" key="1">
    <source>
        <dbReference type="ARBA" id="ARBA00005752"/>
    </source>
</evidence>
<feature type="domain" description="Glutamine amidotransferase type-2" evidence="7">
    <location>
        <begin position="1"/>
        <end position="177"/>
    </location>
</feature>
<dbReference type="InterPro" id="IPR029055">
    <property type="entry name" value="Ntn_hydrolases_N"/>
</dbReference>
<dbReference type="Proteomes" id="UP001165205">
    <property type="component" value="Unassembled WGS sequence"/>
</dbReference>
<evidence type="ECO:0000256" key="6">
    <source>
        <dbReference type="PIRSR" id="PIRSR001589-2"/>
    </source>
</evidence>
<accession>A0AAN4YAH3</accession>
<dbReference type="InterPro" id="IPR006426">
    <property type="entry name" value="Asn_synth_AEB"/>
</dbReference>
<evidence type="ECO:0000313" key="8">
    <source>
        <dbReference type="EMBL" id="GMG24419.1"/>
    </source>
</evidence>
<evidence type="ECO:0000256" key="4">
    <source>
        <dbReference type="ARBA" id="ARBA00022962"/>
    </source>
</evidence>
<dbReference type="AlphaFoldDB" id="A0AAN4YAH3"/>
<dbReference type="PANTHER" id="PTHR43284">
    <property type="entry name" value="ASPARAGINE SYNTHETASE (GLUTAMINE-HYDROLYZING)"/>
    <property type="match status" value="1"/>
</dbReference>
<evidence type="ECO:0000259" key="7">
    <source>
        <dbReference type="PROSITE" id="PS51278"/>
    </source>
</evidence>
<sequence length="553" mass="62838">MRVVVGSALTIGLVCTRYSTDSWLQKTNPRQGLGHVRLSIVDLSSAGNQPFHDSEGAIHAVVNGELYDHEEHRTELAQEYDFKSNSDCEIVIALYRHYGISFLNKLRGEFALVLYDANRKLFLTARDRYGIKSLYYTMVGNRLLVATEMKSFLPFGWKPEWDVTAIREGAWMNGSQMFFKGVQRVQRVRELMLDAVRVRLRADVGLGIYLSGGLDSSAIAGMAVKLVQEGTKLGNDTSGERSKIDCFTVQFEKDSGFDESGEGSDEHFSGYSDLLPNFLLEPDYSWPQSLAKQSDFAEAWKVMEERNQILAMGMDEVAGPTKRMLNNTTLCARLSTFTTLPYSSWTDQLALRSPATAFAENFGVQVLHKMMEKWHPLHSTQYQWMKSVLANYILRYIGDNVDMVHQIETRPPFLDHYVTEYANNIPPSLKIKYDPESKTFREKNILREAMKPFVTEEIYNRTKHPFVGPFTYQEDGPVHKSLKRLLTEENVNQLGFFDNDRVQSNLVKAFRDKDGVCFQRALAVAQYVVLGQRFGVKKAQDPGCSETSSGPYV</sequence>
<dbReference type="CDD" id="cd01991">
    <property type="entry name" value="Asn_synthase_B_C"/>
    <property type="match status" value="1"/>
</dbReference>
<dbReference type="SUPFAM" id="SSF52402">
    <property type="entry name" value="Adenine nucleotide alpha hydrolases-like"/>
    <property type="match status" value="1"/>
</dbReference>
<dbReference type="Pfam" id="PF00733">
    <property type="entry name" value="Asn_synthase"/>
    <property type="match status" value="1"/>
</dbReference>
<dbReference type="Gene3D" id="3.40.50.620">
    <property type="entry name" value="HUPs"/>
    <property type="match status" value="2"/>
</dbReference>
<dbReference type="SUPFAM" id="SSF56235">
    <property type="entry name" value="N-terminal nucleophile aminohydrolases (Ntn hydrolases)"/>
    <property type="match status" value="1"/>
</dbReference>
<dbReference type="PIRSF" id="PIRSF001589">
    <property type="entry name" value="Asn_synthetase_glu-h"/>
    <property type="match status" value="1"/>
</dbReference>
<dbReference type="GO" id="GO:0005829">
    <property type="term" value="C:cytosol"/>
    <property type="evidence" value="ECO:0007669"/>
    <property type="project" value="TreeGrafter"/>
</dbReference>
<name>A0AAN4YAH3_ASPOZ</name>
<dbReference type="Gene3D" id="3.60.20.10">
    <property type="entry name" value="Glutamine Phosphoribosylpyrophosphate, subunit 1, domain 1"/>
    <property type="match status" value="1"/>
</dbReference>
<evidence type="ECO:0000256" key="3">
    <source>
        <dbReference type="ARBA" id="ARBA00022840"/>
    </source>
</evidence>
<keyword evidence="3 5" id="KW-0067">ATP-binding</keyword>
<evidence type="ECO:0000256" key="2">
    <source>
        <dbReference type="ARBA" id="ARBA00022741"/>
    </source>
</evidence>
<dbReference type="InterPro" id="IPR051786">
    <property type="entry name" value="ASN_synthetase/amidase"/>
</dbReference>
<evidence type="ECO:0000313" key="9">
    <source>
        <dbReference type="Proteomes" id="UP001165205"/>
    </source>
</evidence>
<organism evidence="8 9">
    <name type="scientific">Aspergillus oryzae</name>
    <name type="common">Yellow koji mold</name>
    <dbReference type="NCBI Taxonomy" id="5062"/>
    <lineage>
        <taxon>Eukaryota</taxon>
        <taxon>Fungi</taxon>
        <taxon>Dikarya</taxon>
        <taxon>Ascomycota</taxon>
        <taxon>Pezizomycotina</taxon>
        <taxon>Eurotiomycetes</taxon>
        <taxon>Eurotiomycetidae</taxon>
        <taxon>Eurotiales</taxon>
        <taxon>Aspergillaceae</taxon>
        <taxon>Aspergillus</taxon>
        <taxon>Aspergillus subgen. Circumdati</taxon>
    </lineage>
</organism>
<dbReference type="EMBL" id="BSYA01000011">
    <property type="protein sequence ID" value="GMG24419.1"/>
    <property type="molecule type" value="Genomic_DNA"/>
</dbReference>
<reference evidence="8" key="1">
    <citation type="submission" date="2023-04" db="EMBL/GenBank/DDBJ databases">
        <title>Aspergillus oryzae NBRC 4228.</title>
        <authorList>
            <person name="Ichikawa N."/>
            <person name="Sato H."/>
            <person name="Tonouchi N."/>
        </authorList>
    </citation>
    <scope>NUCLEOTIDE SEQUENCE</scope>
    <source>
        <strain evidence="8">NBRC 4228</strain>
    </source>
</reference>
<dbReference type="Pfam" id="PF13537">
    <property type="entry name" value="GATase_7"/>
    <property type="match status" value="1"/>
</dbReference>
<proteinExistence type="inferred from homology"/>
<dbReference type="CDD" id="cd00712">
    <property type="entry name" value="AsnB"/>
    <property type="match status" value="1"/>
</dbReference>
<protein>
    <submittedName>
        <fullName evidence="8">Unnamed protein product</fullName>
    </submittedName>
</protein>
<dbReference type="GO" id="GO:0004066">
    <property type="term" value="F:asparagine synthase (glutamine-hydrolyzing) activity"/>
    <property type="evidence" value="ECO:0007669"/>
    <property type="project" value="InterPro"/>
</dbReference>
<dbReference type="InterPro" id="IPR014729">
    <property type="entry name" value="Rossmann-like_a/b/a_fold"/>
</dbReference>
<dbReference type="GO" id="GO:0005524">
    <property type="term" value="F:ATP binding"/>
    <property type="evidence" value="ECO:0007669"/>
    <property type="project" value="UniProtKB-KW"/>
</dbReference>
<dbReference type="PANTHER" id="PTHR43284:SF1">
    <property type="entry name" value="ASPARAGINE SYNTHETASE"/>
    <property type="match status" value="1"/>
</dbReference>
<feature type="binding site" evidence="6">
    <location>
        <position position="87"/>
    </location>
    <ligand>
        <name>L-glutamine</name>
        <dbReference type="ChEBI" id="CHEBI:58359"/>
    </ligand>
</feature>
<keyword evidence="2 5" id="KW-0547">Nucleotide-binding</keyword>
<dbReference type="InterPro" id="IPR017932">
    <property type="entry name" value="GATase_2_dom"/>
</dbReference>